<organism evidence="1">
    <name type="scientific">Arundo donax</name>
    <name type="common">Giant reed</name>
    <name type="synonym">Donax arundinaceus</name>
    <dbReference type="NCBI Taxonomy" id="35708"/>
    <lineage>
        <taxon>Eukaryota</taxon>
        <taxon>Viridiplantae</taxon>
        <taxon>Streptophyta</taxon>
        <taxon>Embryophyta</taxon>
        <taxon>Tracheophyta</taxon>
        <taxon>Spermatophyta</taxon>
        <taxon>Magnoliopsida</taxon>
        <taxon>Liliopsida</taxon>
        <taxon>Poales</taxon>
        <taxon>Poaceae</taxon>
        <taxon>PACMAD clade</taxon>
        <taxon>Arundinoideae</taxon>
        <taxon>Arundineae</taxon>
        <taxon>Arundo</taxon>
    </lineage>
</organism>
<dbReference type="EMBL" id="GBRH01196934">
    <property type="protein sequence ID" value="JAE00962.1"/>
    <property type="molecule type" value="Transcribed_RNA"/>
</dbReference>
<protein>
    <submittedName>
        <fullName evidence="1">Uncharacterized protein</fullName>
    </submittedName>
</protein>
<sequence>MPQSRKPDTIREYETTRLVTTHSPSRFYFTERCRRLPLSSSPSPQARRHYRTDV</sequence>
<dbReference type="AlphaFoldDB" id="A0A0A9ELH8"/>
<name>A0A0A9ELH8_ARUDO</name>
<reference evidence="1" key="1">
    <citation type="submission" date="2014-09" db="EMBL/GenBank/DDBJ databases">
        <authorList>
            <person name="Magalhaes I.L.F."/>
            <person name="Oliveira U."/>
            <person name="Santos F.R."/>
            <person name="Vidigal T.H.D.A."/>
            <person name="Brescovit A.D."/>
            <person name="Santos A.J."/>
        </authorList>
    </citation>
    <scope>NUCLEOTIDE SEQUENCE</scope>
    <source>
        <tissue evidence="1">Shoot tissue taken approximately 20 cm above the soil surface</tissue>
    </source>
</reference>
<proteinExistence type="predicted"/>
<evidence type="ECO:0000313" key="1">
    <source>
        <dbReference type="EMBL" id="JAE00962.1"/>
    </source>
</evidence>
<reference evidence="1" key="2">
    <citation type="journal article" date="2015" name="Data Brief">
        <title>Shoot transcriptome of the giant reed, Arundo donax.</title>
        <authorList>
            <person name="Barrero R.A."/>
            <person name="Guerrero F.D."/>
            <person name="Moolhuijzen P."/>
            <person name="Goolsby J.A."/>
            <person name="Tidwell J."/>
            <person name="Bellgard S.E."/>
            <person name="Bellgard M.I."/>
        </authorList>
    </citation>
    <scope>NUCLEOTIDE SEQUENCE</scope>
    <source>
        <tissue evidence="1">Shoot tissue taken approximately 20 cm above the soil surface</tissue>
    </source>
</reference>
<accession>A0A0A9ELH8</accession>